<dbReference type="Pfam" id="PF13186">
    <property type="entry name" value="SPASM"/>
    <property type="match status" value="1"/>
</dbReference>
<organism evidence="8 9">
    <name type="scientific">Novosphingobium sediminicola</name>
    <dbReference type="NCBI Taxonomy" id="563162"/>
    <lineage>
        <taxon>Bacteria</taxon>
        <taxon>Pseudomonadati</taxon>
        <taxon>Pseudomonadota</taxon>
        <taxon>Alphaproteobacteria</taxon>
        <taxon>Sphingomonadales</taxon>
        <taxon>Sphingomonadaceae</taxon>
        <taxon>Novosphingobium</taxon>
    </lineage>
</organism>
<evidence type="ECO:0000256" key="4">
    <source>
        <dbReference type="ARBA" id="ARBA00023004"/>
    </source>
</evidence>
<keyword evidence="3" id="KW-0479">Metal-binding</keyword>
<evidence type="ECO:0000313" key="9">
    <source>
        <dbReference type="Proteomes" id="UP000548867"/>
    </source>
</evidence>
<dbReference type="EMBL" id="JACIDX010000018">
    <property type="protein sequence ID" value="MBB3957011.1"/>
    <property type="molecule type" value="Genomic_DNA"/>
</dbReference>
<protein>
    <submittedName>
        <fullName evidence="8">Putative Fe-S cluster-containing radical SAM superfamily protein</fullName>
    </submittedName>
</protein>
<dbReference type="Gene3D" id="3.20.20.70">
    <property type="entry name" value="Aldolase class I"/>
    <property type="match status" value="2"/>
</dbReference>
<keyword evidence="2" id="KW-0949">S-adenosyl-L-methionine</keyword>
<evidence type="ECO:0000256" key="3">
    <source>
        <dbReference type="ARBA" id="ARBA00022723"/>
    </source>
</evidence>
<dbReference type="CDD" id="cd01335">
    <property type="entry name" value="Radical_SAM"/>
    <property type="match status" value="1"/>
</dbReference>
<dbReference type="InterPro" id="IPR013785">
    <property type="entry name" value="Aldolase_TIM"/>
</dbReference>
<dbReference type="SFLD" id="SFLDG01067">
    <property type="entry name" value="SPASM/twitch_domain_containing"/>
    <property type="match status" value="1"/>
</dbReference>
<feature type="domain" description="4Fe4S-binding SPASM" evidence="7">
    <location>
        <begin position="134"/>
        <end position="197"/>
    </location>
</feature>
<dbReference type="SUPFAM" id="SSF102114">
    <property type="entry name" value="Radical SAM enzymes"/>
    <property type="match status" value="1"/>
</dbReference>
<feature type="domain" description="Radical SAM core" evidence="6">
    <location>
        <begin position="243"/>
        <end position="405"/>
    </location>
</feature>
<dbReference type="InterPro" id="IPR050377">
    <property type="entry name" value="Radical_SAM_PqqE_MftC-like"/>
</dbReference>
<evidence type="ECO:0000256" key="1">
    <source>
        <dbReference type="ARBA" id="ARBA00001966"/>
    </source>
</evidence>
<dbReference type="GO" id="GO:0003824">
    <property type="term" value="F:catalytic activity"/>
    <property type="evidence" value="ECO:0007669"/>
    <property type="project" value="InterPro"/>
</dbReference>
<comment type="caution">
    <text evidence="8">The sequence shown here is derived from an EMBL/GenBank/DDBJ whole genome shotgun (WGS) entry which is preliminary data.</text>
</comment>
<proteinExistence type="predicted"/>
<evidence type="ECO:0000259" key="6">
    <source>
        <dbReference type="Pfam" id="PF04055"/>
    </source>
</evidence>
<comment type="cofactor">
    <cofactor evidence="1">
        <name>[4Fe-4S] cluster</name>
        <dbReference type="ChEBI" id="CHEBI:49883"/>
    </cofactor>
</comment>
<dbReference type="SFLD" id="SFLDS00029">
    <property type="entry name" value="Radical_SAM"/>
    <property type="match status" value="1"/>
</dbReference>
<dbReference type="GO" id="GO:0051536">
    <property type="term" value="F:iron-sulfur cluster binding"/>
    <property type="evidence" value="ECO:0007669"/>
    <property type="project" value="UniProtKB-KW"/>
</dbReference>
<dbReference type="RefSeq" id="WP_183627934.1">
    <property type="nucleotide sequence ID" value="NZ_JACIDX010000018.1"/>
</dbReference>
<evidence type="ECO:0000313" key="8">
    <source>
        <dbReference type="EMBL" id="MBB3957011.1"/>
    </source>
</evidence>
<evidence type="ECO:0000259" key="7">
    <source>
        <dbReference type="Pfam" id="PF13186"/>
    </source>
</evidence>
<accession>A0A7W6G878</accession>
<keyword evidence="5" id="KW-0411">Iron-sulfur</keyword>
<evidence type="ECO:0000256" key="2">
    <source>
        <dbReference type="ARBA" id="ARBA00022691"/>
    </source>
</evidence>
<dbReference type="InterPro" id="IPR007197">
    <property type="entry name" value="rSAM"/>
</dbReference>
<dbReference type="InterPro" id="IPR058240">
    <property type="entry name" value="rSAM_sf"/>
</dbReference>
<dbReference type="Proteomes" id="UP000548867">
    <property type="component" value="Unassembled WGS sequence"/>
</dbReference>
<dbReference type="InterPro" id="IPR023885">
    <property type="entry name" value="4Fe4S-binding_SPASM_dom"/>
</dbReference>
<gene>
    <name evidence="8" type="ORF">GGR38_003984</name>
</gene>
<dbReference type="CDD" id="cd21109">
    <property type="entry name" value="SPASM"/>
    <property type="match status" value="1"/>
</dbReference>
<name>A0A7W6G878_9SPHN</name>
<dbReference type="PANTHER" id="PTHR11228">
    <property type="entry name" value="RADICAL SAM DOMAIN PROTEIN"/>
    <property type="match status" value="1"/>
</dbReference>
<evidence type="ECO:0000256" key="5">
    <source>
        <dbReference type="ARBA" id="ARBA00023014"/>
    </source>
</evidence>
<dbReference type="Pfam" id="PF04055">
    <property type="entry name" value="Radical_SAM"/>
    <property type="match status" value="1"/>
</dbReference>
<keyword evidence="9" id="KW-1185">Reference proteome</keyword>
<dbReference type="GO" id="GO:0046872">
    <property type="term" value="F:metal ion binding"/>
    <property type="evidence" value="ECO:0007669"/>
    <property type="project" value="UniProtKB-KW"/>
</dbReference>
<reference evidence="8 9" key="1">
    <citation type="submission" date="2020-08" db="EMBL/GenBank/DDBJ databases">
        <title>Genomic Encyclopedia of Type Strains, Phase IV (KMG-IV): sequencing the most valuable type-strain genomes for metagenomic binning, comparative biology and taxonomic classification.</title>
        <authorList>
            <person name="Goeker M."/>
        </authorList>
    </citation>
    <scope>NUCLEOTIDE SEQUENCE [LARGE SCALE GENOMIC DNA]</scope>
    <source>
        <strain evidence="8 9">DSM 27057</strain>
    </source>
</reference>
<dbReference type="AlphaFoldDB" id="A0A7W6G878"/>
<keyword evidence="4" id="KW-0408">Iron</keyword>
<dbReference type="PANTHER" id="PTHR11228:SF7">
    <property type="entry name" value="PQQA PEPTIDE CYCLASE"/>
    <property type="match status" value="1"/>
</dbReference>
<sequence length="472" mass="53321">MTSMTDIENEAVEEEVPLSEEDVLHLMVARLCDGLDHPEIWEDLPIFLQHFPGLHQRLDHSQANNTKGRLALDVLRAVAGAVARLGDDPLAARAAIARLAAAHSLSALVQGAVFFIESRIDPDNPKYDLTDRFCPTPFEQIDVLDGSTHLCCASWITQSSGNLGERPWQDVWNSNESMDIRQSIQDGSYRYCNKTACPRIASGTLPKRTDIAARNSFWAEVVEGRLTRMPRGPGRVNLSYDQTCNLYCESCRSHKIASDSAKRESFARMQEEKILPMLKDAQLAIVTGSGDPFASKNFRQLIERMTAEEFPDLRFQVMTNAMLLTEREWANFPALHERTAHLRISIDAATGPTHEKLRRGAKWDVMERNLRFASQLRFTGQVKSLDLSFVVQVDNYREMGDCVDLARWLGADNMDFLRLTNWGTFSSNEYAARAVFLPQHPQHETFLAVMADPRLRDPIVRLSDLADFAPKQ</sequence>